<dbReference type="AlphaFoldDB" id="A0A9J7BU50"/>
<organism evidence="1 2">
    <name type="scientific">Occallatibacter riparius</name>
    <dbReference type="NCBI Taxonomy" id="1002689"/>
    <lineage>
        <taxon>Bacteria</taxon>
        <taxon>Pseudomonadati</taxon>
        <taxon>Acidobacteriota</taxon>
        <taxon>Terriglobia</taxon>
        <taxon>Terriglobales</taxon>
        <taxon>Acidobacteriaceae</taxon>
        <taxon>Occallatibacter</taxon>
    </lineage>
</organism>
<reference evidence="1" key="1">
    <citation type="submission" date="2021-04" db="EMBL/GenBank/DDBJ databases">
        <title>Phylogenetic analysis of Acidobacteriaceae.</title>
        <authorList>
            <person name="Qiu L."/>
            <person name="Zhang Q."/>
        </authorList>
    </citation>
    <scope>NUCLEOTIDE SEQUENCE</scope>
    <source>
        <strain evidence="1">DSM 25168</strain>
    </source>
</reference>
<proteinExistence type="predicted"/>
<protein>
    <submittedName>
        <fullName evidence="1">Uncharacterized protein</fullName>
    </submittedName>
</protein>
<dbReference type="RefSeq" id="WP_260796051.1">
    <property type="nucleotide sequence ID" value="NZ_CP093313.1"/>
</dbReference>
<keyword evidence="2" id="KW-1185">Reference proteome</keyword>
<dbReference type="KEGG" id="orp:MOP44_10810"/>
<evidence type="ECO:0000313" key="2">
    <source>
        <dbReference type="Proteomes" id="UP001059380"/>
    </source>
</evidence>
<gene>
    <name evidence="1" type="ORF">MOP44_10810</name>
</gene>
<dbReference type="Proteomes" id="UP001059380">
    <property type="component" value="Chromosome"/>
</dbReference>
<accession>A0A9J7BU50</accession>
<dbReference type="EMBL" id="CP093313">
    <property type="protein sequence ID" value="UWZ86411.1"/>
    <property type="molecule type" value="Genomic_DNA"/>
</dbReference>
<sequence length="100" mass="11034">MLKGAGYQVISASSELVRVEEMPDEVQLVIVGPTVETNAALRLISASKQTRPDVRIMRVTWRREWERVGSEVSCFSEDGPEQFLLRVANMLDSPATGGLA</sequence>
<evidence type="ECO:0000313" key="1">
    <source>
        <dbReference type="EMBL" id="UWZ86411.1"/>
    </source>
</evidence>
<name>A0A9J7BU50_9BACT</name>